<evidence type="ECO:0000256" key="1">
    <source>
        <dbReference type="SAM" id="SignalP"/>
    </source>
</evidence>
<evidence type="ECO:0000313" key="2">
    <source>
        <dbReference type="EMBL" id="MDD7915650.1"/>
    </source>
</evidence>
<feature type="chain" id="PRO_5047137684" description="Secretion system C-terminal sorting domain-containing protein" evidence="1">
    <location>
        <begin position="23"/>
        <end position="194"/>
    </location>
</feature>
<accession>A0ABT5SC44</accession>
<keyword evidence="1" id="KW-0732">Signal</keyword>
<proteinExistence type="predicted"/>
<reference evidence="2" key="1">
    <citation type="submission" date="2023-02" db="EMBL/GenBank/DDBJ databases">
        <title>Polaribacter ponticola sp. nov., isolated from seawater.</title>
        <authorList>
            <person name="Baek J.H."/>
            <person name="Kim J.M."/>
            <person name="Choi D.G."/>
            <person name="Jeon C.O."/>
        </authorList>
    </citation>
    <scope>NUCLEOTIDE SEQUENCE</scope>
    <source>
        <strain evidence="2">MSW5</strain>
    </source>
</reference>
<feature type="signal peptide" evidence="1">
    <location>
        <begin position="1"/>
        <end position="22"/>
    </location>
</feature>
<sequence length="194" mass="22501">MKTTKKLVLVVTLMFGTLISYANNANDFNTILNAKKVRIGFKNVKKGHLLTVKDDNNVQLHSEIISQKGDLNKIFDFSSLNDGKYTVELSKDFEIVIKTFNVKNNRVLFNNNSKSVIYKPLIRNDENILMISKIDFNKKPLKIVVYYNNEVIYKETIEDNTVLNRVYKLNQDIKGEYSAVVYTNNRSYVKNFKI</sequence>
<keyword evidence="3" id="KW-1185">Reference proteome</keyword>
<comment type="caution">
    <text evidence="2">The sequence shown here is derived from an EMBL/GenBank/DDBJ whole genome shotgun (WGS) entry which is preliminary data.</text>
</comment>
<dbReference type="EMBL" id="JAOSLC020000003">
    <property type="protein sequence ID" value="MDD7915650.1"/>
    <property type="molecule type" value="Genomic_DNA"/>
</dbReference>
<dbReference type="Proteomes" id="UP001151478">
    <property type="component" value="Unassembled WGS sequence"/>
</dbReference>
<name>A0ABT5SC44_9FLAO</name>
<evidence type="ECO:0000313" key="3">
    <source>
        <dbReference type="Proteomes" id="UP001151478"/>
    </source>
</evidence>
<organism evidence="2 3">
    <name type="scientific">Polaribacter ponticola</name>
    <dbReference type="NCBI Taxonomy" id="2978475"/>
    <lineage>
        <taxon>Bacteria</taxon>
        <taxon>Pseudomonadati</taxon>
        <taxon>Bacteroidota</taxon>
        <taxon>Flavobacteriia</taxon>
        <taxon>Flavobacteriales</taxon>
        <taxon>Flavobacteriaceae</taxon>
    </lineage>
</organism>
<gene>
    <name evidence="2" type="ORF">N5A56_015010</name>
</gene>
<protein>
    <recommendedName>
        <fullName evidence="4">Secretion system C-terminal sorting domain-containing protein</fullName>
    </recommendedName>
</protein>
<evidence type="ECO:0008006" key="4">
    <source>
        <dbReference type="Google" id="ProtNLM"/>
    </source>
</evidence>
<dbReference type="RefSeq" id="WP_265726898.1">
    <property type="nucleotide sequence ID" value="NZ_JAOSLC020000003.1"/>
</dbReference>